<sequence>MASLRSIIDHAVLPPKTPGAKEDNYDAISGEFLKRLLNACEKLRHLAGPPLADALHSLSESLRACRALNRGQLDKKALLKHFSLLKPDLTLVCYVVEQNAAVLIRREIDESKEDFVVFEIFEVSPMTEHVLAANNALTWDFPGRAVRLRSAEFNNKKFQENLAAFLEQASMEAIHHVQARAKKARVSVAEIRDTPDPALISQMLLGLLEAIGESAPVPKLRKRVRDDVNFATNGLLPWRRLPFWLVLRVAAQRHLHLSLGKSGRACYKLLMCIFFSELLDDASAELSSFAGPERLEPDVVITLRAKLCRRMIKLEKEKVNVSSTYKQSFDAVFCSTVPHIEESIRQASNNVQKVWEDFKSKTMRRVLRLRPRASDDSVRLSLTNSRSHLDQLLARYYVPSANPGDTSLDLPDPLDKPLQEKLAFTNKISNLVQLELNIERDAQKKPLTPQKAKARCQELASSIHDYLSQVGDLYNRDPAQQSIKILSIFELWMRMDECAIACCPLLRNYRPIFDPRLLDVLQLPTLAGMRRLQAIQAYLAQRRENARHPHFLHNRTEGSFPVEYARQDVVMGQLMVNIQEASDVDRAVKEATWEEETRQYKEYTEKINSLECLCTFNGEVRDVSNCARCLYWRRRKRLTVQVHEDFLPIDDSKRQSIVFELAVPTYLSAYRNTTWEILRDLAHPTRQSSASPQTKLHKCPQLQGFMTADSSCLSFASIKKCFTQTHYSFNSGLVPLSKILLPFAADFDLYDHSAKVWVADLNKHLTLQHLCGVHIPRGLFATVMKSQSHSATDIDGPSSHQIQANLTKCPPNMSAAEFSTYQKLLAGKQRRWLNILVELGSSNLNFSNEDTTMLLSQLAVQAGPCLEKETGVLRSVHAVMGEQEFVIGLREQIENRLTSIRNNWRESNCMELLINLSLRMFSLLPGSQMRCHSKHLLSTARVATLAWISQLQMESRKTQDGVVASRISLYGLKAALLCRRTFEAHIESKAQLTSSELSAWVKASVALQENLTFGISGMPTMLRSMMIRDAKMACHLENALHEAVQVHSNVLEEALGLTGQCPTKDQAPTHSPWTRLSNSQWIVCTKLEPFGRSQVFHLNVLDGHFLVNGKPRGSLPMEMRNHPAVRSLFGNRHLSVYPSVIPHMTHQLAEYVEGYAIHFGMRGSQITIRAITVTGDQFELLRPEIFLRVADGSFDLPASLVDNCFHWLNLKTRVVQVRRRPWTWQPQDWLIDLQRQSATRGGRDDVILVDPKSPEFKQISRVFEHFETPRNLTVFQTRSPTGRLSVELHHLDLSFHVNKIGLLYSRELKASIDLNQDIGTWYGLASKIVLRASADKDKRSVIIPIGDMTWSRHDIHVSVKLSTSKGYSRFEIDDCVGRLIAPPERRLLFLKATCHAATSFCLPDPLTGHTGTEEALRILNSGAAQPWAPFAPTDLQMLTSLLPRREYYPQTIKRLQKVAWDSSLTTTIQSDCFERIIRSIETRVNRLAKFSSSETEYVNSVGGFSQLRYRSQVRRQLYERPTQNTADLIQTDYTYPARDKRSTPRGDRVYHIIKLLRASEPRINMSNDLMKILETWDSIDGFSEGLPSRSVQPLASQLEDSVSSRWGSLVSMCRNTKDSSLWAFQLGLLAFNLEVDMDLVMSFVGFCRIKQINQLEPPPHATFSRFKDRGPISADTLQELISNAYIPAQNVKRSKGRAYADSERHQKNCEEQGKQLTQLLLAQWPQLPDHASFTTNDLSLIDVDLALDYIEPEWDRRCHNDELCAYIAKVDAILRGYRGLQVTERPQPPMSSASQFVTRADERIIPSVSQDLVIKTCPPLEIFKIDLSAKAYEERSSVREDQREQEGSSKEIVELEGILTSFARSPDALRNSYSQDLLSSLAAFKRSHGGPGSGSNWSNPSAETIAETVADAIQSMKLVASFYNDSIQDALWAGDSSFKWLKMGNLLPCSTTVEMLELLQSKADHQFGPGMKNALIVYGCAIAELQRLRRLRTAALQNNRRGIAEELQNTGHENWNPAEENPDWLLLEIDSNILIREDQIDVARAIINPVSGENSVLQLNMGRGKTSCIMPMAAAVLANGNNVSRLIVPKPLIMQTAQMMHSRLGGLVGRDICHIPFSRQTPTTDDVLEAYSELHRDIQRSQGLILTSHEHVLSYRLSGLQRLADNKLAEAGRMIKFQNWLNAHCRDLLDESDFTLSPKTQLNYPSGGEIAVDGHPFRWQVAQGLLAIAAEYIPRLKVRFPGSIEVVTRSSWFPSVQFLKSDVEDELHRLIIEDIASGRAPFLHQDKVVNDNTRLAIKKVLSEEAFDNNLFEKASKAFADPKSARTKLLVVRGLLVHKIMILCLGKRWNVQYGLHPTRSPVAVPFAAKGVPSELSEYGHPDVAIVLTCLSFYSAGLSYDQLRQGLQRVLTSEDAALEYERWISESTLPLALQSWNLINVDDEIQMQALWRHLGKNRVVTNHFMNNFVFPLHARQFAVKLQASAWDVPLKLSRTIPGARTTGFSGTNDNRYILPMTIRQEDLPSLLQTNAEVLSYLLQPRNREYTVLTDRNKRRLGEYEMLQMLYRQKIKILIDAGAYILETGNRAVAGMWFSIDPHAQSAVYFRDDNRPWVMFRDTAKEDMPLLATRLADDLTGCFVYFDEAHTRGVDLKLPEDARAALTLALKQTKDNTMQAAMRLRQLGSTQAVTFFAPPEVDLSIKEACEKYHLYSAGQLIGSPEVIFWLLEQTCRANEDLRPLFVAQGRDFCRRENALLQYPEFLNSSALRSKLLQLLKQPEHQTLAQLYGAMSNRGSSQPHGPLKSLRLQKFADTLGGYADTGLSLLEVMGEVEQERQVEVQVEAVREVEKPVQYQPLKFAGLSAVIRNFMETGVLETNFAETIHALDYIGKTTVGKKFGIRSRGTRLFVSREFCQTIVLPKADKTVGDHFLRPVEWLLWSPSTQTALVVIPEEVELLIPALRSSPTKAKIHLIAYAAPITRAMVPFNELRYYSFPPIPANTSFPAWLKVELGILAGRLYTDYEEWKLTDDYVRGTQGNKPISLAFLIEWLGLRCRAHDILHTPIGYICLGREATESHPFFVRNTAAVTPDVTAAQPDDVAEKLRDVKLDAWR</sequence>
<evidence type="ECO:0000256" key="6">
    <source>
        <dbReference type="ARBA" id="ARBA00022807"/>
    </source>
</evidence>
<dbReference type="PANTHER" id="PTHR13367:SF33">
    <property type="entry name" value="P-LOOP CONTAINING NUCLEOSIDE TRIPHOSPHATE HYDROLASE PROTEIN"/>
    <property type="match status" value="1"/>
</dbReference>
<feature type="domain" description="DUF6606" evidence="9">
    <location>
        <begin position="7"/>
        <end position="279"/>
    </location>
</feature>
<keyword evidence="4" id="KW-0833">Ubl conjugation pathway</keyword>
<proteinExistence type="predicted"/>
<name>A0A2T4B9N8_9HYPO</name>
<evidence type="ECO:0000256" key="3">
    <source>
        <dbReference type="ARBA" id="ARBA00022670"/>
    </source>
</evidence>
<dbReference type="Proteomes" id="UP000241546">
    <property type="component" value="Unassembled WGS sequence"/>
</dbReference>
<dbReference type="Pfam" id="PF12359">
    <property type="entry name" value="DUF3645"/>
    <property type="match status" value="1"/>
</dbReference>
<evidence type="ECO:0000256" key="4">
    <source>
        <dbReference type="ARBA" id="ARBA00022786"/>
    </source>
</evidence>
<accession>A0A2T4B9N8</accession>
<feature type="domain" description="DUF3638" evidence="7">
    <location>
        <begin position="2012"/>
        <end position="2236"/>
    </location>
</feature>
<gene>
    <name evidence="10" type="ORF">BBK36DRAFT_1120856</name>
</gene>
<keyword evidence="3" id="KW-0645">Protease</keyword>
<evidence type="ECO:0000313" key="11">
    <source>
        <dbReference type="Proteomes" id="UP000241546"/>
    </source>
</evidence>
<protein>
    <recommendedName>
        <fullName evidence="2">ubiquitinyl hydrolase 1</fullName>
        <ecNumber evidence="2">3.4.19.12</ecNumber>
    </recommendedName>
</protein>
<keyword evidence="5" id="KW-0378">Hydrolase</keyword>
<evidence type="ECO:0000259" key="8">
    <source>
        <dbReference type="Pfam" id="PF12359"/>
    </source>
</evidence>
<keyword evidence="11" id="KW-1185">Reference proteome</keyword>
<dbReference type="InterPro" id="IPR022105">
    <property type="entry name" value="DUF3645"/>
</dbReference>
<dbReference type="GO" id="GO:0004843">
    <property type="term" value="F:cysteine-type deubiquitinase activity"/>
    <property type="evidence" value="ECO:0007669"/>
    <property type="project" value="UniProtKB-EC"/>
</dbReference>
<evidence type="ECO:0000256" key="1">
    <source>
        <dbReference type="ARBA" id="ARBA00000707"/>
    </source>
</evidence>
<dbReference type="RefSeq" id="XP_024749364.1">
    <property type="nucleotide sequence ID" value="XM_024890750.1"/>
</dbReference>
<organism evidence="10 11">
    <name type="scientific">Trichoderma citrinoviride</name>
    <dbReference type="NCBI Taxonomy" id="58853"/>
    <lineage>
        <taxon>Eukaryota</taxon>
        <taxon>Fungi</taxon>
        <taxon>Dikarya</taxon>
        <taxon>Ascomycota</taxon>
        <taxon>Pezizomycotina</taxon>
        <taxon>Sordariomycetes</taxon>
        <taxon>Hypocreomycetidae</taxon>
        <taxon>Hypocreales</taxon>
        <taxon>Hypocreaceae</taxon>
        <taxon>Trichoderma</taxon>
    </lineage>
</organism>
<reference evidence="11" key="1">
    <citation type="submission" date="2016-07" db="EMBL/GenBank/DDBJ databases">
        <title>Multiple horizontal gene transfer events from other fungi enriched the ability of initially mycotrophic Trichoderma (Ascomycota) to feed on dead plant biomass.</title>
        <authorList>
            <consortium name="DOE Joint Genome Institute"/>
            <person name="Atanasova L."/>
            <person name="Chenthamara K."/>
            <person name="Zhang J."/>
            <person name="Grujic M."/>
            <person name="Henrissat B."/>
            <person name="Kuo A."/>
            <person name="Aerts A."/>
            <person name="Salamov A."/>
            <person name="Lipzen A."/>
            <person name="Labutti K."/>
            <person name="Barry K."/>
            <person name="Miao Y."/>
            <person name="Rahimi M.J."/>
            <person name="Shen Q."/>
            <person name="Grigoriev I.V."/>
            <person name="Kubicek C.P."/>
            <person name="Druzhinina I.S."/>
        </authorList>
    </citation>
    <scope>NUCLEOTIDE SEQUENCE [LARGE SCALE GENOMIC DNA]</scope>
    <source>
        <strain evidence="11">TUCIM 6016</strain>
    </source>
</reference>
<dbReference type="GeneID" id="36598868"/>
<feature type="domain" description="DUF3645" evidence="8">
    <location>
        <begin position="2355"/>
        <end position="2387"/>
    </location>
</feature>
<dbReference type="Pfam" id="PF12340">
    <property type="entry name" value="DUF3638"/>
    <property type="match status" value="1"/>
</dbReference>
<keyword evidence="6" id="KW-0788">Thiol protease</keyword>
<evidence type="ECO:0000256" key="2">
    <source>
        <dbReference type="ARBA" id="ARBA00012759"/>
    </source>
</evidence>
<dbReference type="InterPro" id="IPR022099">
    <property type="entry name" value="DUF3638"/>
</dbReference>
<dbReference type="OrthoDB" id="3182339at2759"/>
<evidence type="ECO:0000259" key="9">
    <source>
        <dbReference type="Pfam" id="PF20255"/>
    </source>
</evidence>
<dbReference type="InterPro" id="IPR046541">
    <property type="entry name" value="DUF6606"/>
</dbReference>
<evidence type="ECO:0000259" key="7">
    <source>
        <dbReference type="Pfam" id="PF12340"/>
    </source>
</evidence>
<dbReference type="EC" id="3.4.19.12" evidence="2"/>
<evidence type="ECO:0000313" key="10">
    <source>
        <dbReference type="EMBL" id="PTB66044.1"/>
    </source>
</evidence>
<dbReference type="InterPro" id="IPR051346">
    <property type="entry name" value="OTU_Deubiquitinase"/>
</dbReference>
<dbReference type="PANTHER" id="PTHR13367">
    <property type="entry name" value="UBIQUITIN THIOESTERASE"/>
    <property type="match status" value="1"/>
</dbReference>
<dbReference type="GO" id="GO:0006508">
    <property type="term" value="P:proteolysis"/>
    <property type="evidence" value="ECO:0007669"/>
    <property type="project" value="UniProtKB-KW"/>
</dbReference>
<comment type="catalytic activity">
    <reaction evidence="1">
        <text>Thiol-dependent hydrolysis of ester, thioester, amide, peptide and isopeptide bonds formed by the C-terminal Gly of ubiquitin (a 76-residue protein attached to proteins as an intracellular targeting signal).</text>
        <dbReference type="EC" id="3.4.19.12"/>
    </reaction>
</comment>
<dbReference type="EMBL" id="KZ680214">
    <property type="protein sequence ID" value="PTB66044.1"/>
    <property type="molecule type" value="Genomic_DNA"/>
</dbReference>
<evidence type="ECO:0000256" key="5">
    <source>
        <dbReference type="ARBA" id="ARBA00022801"/>
    </source>
</evidence>
<dbReference type="Pfam" id="PF20255">
    <property type="entry name" value="DUF6606"/>
    <property type="match status" value="1"/>
</dbReference>